<dbReference type="Proteomes" id="UP000595897">
    <property type="component" value="Chromosome"/>
</dbReference>
<feature type="compositionally biased region" description="Polar residues" evidence="8">
    <location>
        <begin position="80"/>
        <end position="108"/>
    </location>
</feature>
<dbReference type="InterPro" id="IPR036737">
    <property type="entry name" value="OmpA-like_sf"/>
</dbReference>
<keyword evidence="11" id="KW-1185">Reference proteome</keyword>
<dbReference type="Gene3D" id="3.30.1330.60">
    <property type="entry name" value="OmpA-like domain"/>
    <property type="match status" value="1"/>
</dbReference>
<dbReference type="PROSITE" id="PS51123">
    <property type="entry name" value="OMPA_2"/>
    <property type="match status" value="1"/>
</dbReference>
<evidence type="ECO:0000313" key="10">
    <source>
        <dbReference type="EMBL" id="BCN30710.1"/>
    </source>
</evidence>
<evidence type="ECO:0000256" key="6">
    <source>
        <dbReference type="ARBA" id="ARBA00023136"/>
    </source>
</evidence>
<evidence type="ECO:0000256" key="4">
    <source>
        <dbReference type="ARBA" id="ARBA00022692"/>
    </source>
</evidence>
<dbReference type="AlphaFoldDB" id="A0A7R7ELC7"/>
<dbReference type="PANTHER" id="PTHR30329">
    <property type="entry name" value="STATOR ELEMENT OF FLAGELLAR MOTOR COMPLEX"/>
    <property type="match status" value="1"/>
</dbReference>
<evidence type="ECO:0000259" key="9">
    <source>
        <dbReference type="PROSITE" id="PS51123"/>
    </source>
</evidence>
<evidence type="ECO:0000256" key="3">
    <source>
        <dbReference type="ARBA" id="ARBA00022475"/>
    </source>
</evidence>
<dbReference type="GO" id="GO:0005886">
    <property type="term" value="C:plasma membrane"/>
    <property type="evidence" value="ECO:0007669"/>
    <property type="project" value="UniProtKB-SubCell"/>
</dbReference>
<keyword evidence="3" id="KW-1003">Cell membrane</keyword>
<organism evidence="10 11">
    <name type="scientific">Anaeromicropila herbilytica</name>
    <dbReference type="NCBI Taxonomy" id="2785025"/>
    <lineage>
        <taxon>Bacteria</taxon>
        <taxon>Bacillati</taxon>
        <taxon>Bacillota</taxon>
        <taxon>Clostridia</taxon>
        <taxon>Lachnospirales</taxon>
        <taxon>Lachnospiraceae</taxon>
        <taxon>Anaeromicropila</taxon>
    </lineage>
</organism>
<dbReference type="CDD" id="cd07185">
    <property type="entry name" value="OmpA_C-like"/>
    <property type="match status" value="1"/>
</dbReference>
<dbReference type="PANTHER" id="PTHR30329:SF21">
    <property type="entry name" value="LIPOPROTEIN YIAD-RELATED"/>
    <property type="match status" value="1"/>
</dbReference>
<evidence type="ECO:0000256" key="5">
    <source>
        <dbReference type="ARBA" id="ARBA00022989"/>
    </source>
</evidence>
<dbReference type="RefSeq" id="WP_271715909.1">
    <property type="nucleotide sequence ID" value="NZ_AP024169.1"/>
</dbReference>
<proteinExistence type="inferred from homology"/>
<sequence length="269" mass="29518">MKRKAKKSGNNERWLLTYSDMITLLVALFVVLYAMSNVSESKYAQLAESLNSSLGNGVLSGQDSLLPGKTGLLDGGKLLEQSSGDTNTATTGADKNKNGISTTTQTGKDNNTLEKEEFEKLRDQINQIAEKSNIKGNVTMTTEKRGLVITFSDKIFFDSGKALIKSNMNKTLKQIATLLNSTDNSIVVEGHTDNVPIKNAYYSSNWQLSSIRATNVVEYLISNCNISPSRLRAVGYGEYKPVASNKTKAGQNKNRRVNIVLLYNNVESE</sequence>
<evidence type="ECO:0000256" key="7">
    <source>
        <dbReference type="PROSITE-ProRule" id="PRU00473"/>
    </source>
</evidence>
<feature type="region of interest" description="Disordered" evidence="8">
    <location>
        <begin position="79"/>
        <end position="108"/>
    </location>
</feature>
<accession>A0A7R7ELC7</accession>
<dbReference type="InterPro" id="IPR050330">
    <property type="entry name" value="Bact_OuterMem_StrucFunc"/>
</dbReference>
<gene>
    <name evidence="10" type="ORF">bsdtb5_20050</name>
</gene>
<dbReference type="Pfam" id="PF13677">
    <property type="entry name" value="MotB_plug"/>
    <property type="match status" value="1"/>
</dbReference>
<name>A0A7R7ELC7_9FIRM</name>
<dbReference type="EMBL" id="AP024169">
    <property type="protein sequence ID" value="BCN30710.1"/>
    <property type="molecule type" value="Genomic_DNA"/>
</dbReference>
<evidence type="ECO:0000256" key="8">
    <source>
        <dbReference type="SAM" id="MobiDB-lite"/>
    </source>
</evidence>
<dbReference type="SUPFAM" id="SSF103088">
    <property type="entry name" value="OmpA-like"/>
    <property type="match status" value="1"/>
</dbReference>
<keyword evidence="5" id="KW-1133">Transmembrane helix</keyword>
<protein>
    <submittedName>
        <fullName evidence="10">Chemotaxis protein MotB</fullName>
    </submittedName>
</protein>
<dbReference type="KEGG" id="ahb:bsdtb5_20050"/>
<keyword evidence="4" id="KW-0812">Transmembrane</keyword>
<dbReference type="InterPro" id="IPR006665">
    <property type="entry name" value="OmpA-like"/>
</dbReference>
<reference evidence="10 11" key="1">
    <citation type="submission" date="2020-11" db="EMBL/GenBank/DDBJ databases">
        <title>Draft genome sequencing of a Lachnospiraceae strain isolated from anoxic soil subjected to BSD treatment.</title>
        <authorList>
            <person name="Uek A."/>
            <person name="Tonouchi A."/>
        </authorList>
    </citation>
    <scope>NUCLEOTIDE SEQUENCE [LARGE SCALE GENOMIC DNA]</scope>
    <source>
        <strain evidence="10 11">TB5</strain>
    </source>
</reference>
<dbReference type="Pfam" id="PF00691">
    <property type="entry name" value="OmpA"/>
    <property type="match status" value="1"/>
</dbReference>
<feature type="domain" description="OmpA-like" evidence="9">
    <location>
        <begin position="144"/>
        <end position="265"/>
    </location>
</feature>
<comment type="similarity">
    <text evidence="2">Belongs to the MotB family.</text>
</comment>
<evidence type="ECO:0000256" key="2">
    <source>
        <dbReference type="ARBA" id="ARBA00008914"/>
    </source>
</evidence>
<evidence type="ECO:0000256" key="1">
    <source>
        <dbReference type="ARBA" id="ARBA00004162"/>
    </source>
</evidence>
<evidence type="ECO:0000313" key="11">
    <source>
        <dbReference type="Proteomes" id="UP000595897"/>
    </source>
</evidence>
<comment type="subcellular location">
    <subcellularLocation>
        <location evidence="1">Cell membrane</location>
        <topology evidence="1">Single-pass membrane protein</topology>
    </subcellularLocation>
</comment>
<dbReference type="InterPro" id="IPR025713">
    <property type="entry name" value="MotB-like_N_dom"/>
</dbReference>
<keyword evidence="6 7" id="KW-0472">Membrane</keyword>